<dbReference type="PANTHER" id="PTHR24006:SF827">
    <property type="entry name" value="UBIQUITIN CARBOXYL-TERMINAL HYDROLASE 34"/>
    <property type="match status" value="1"/>
</dbReference>
<dbReference type="GO" id="GO:0005829">
    <property type="term" value="C:cytosol"/>
    <property type="evidence" value="ECO:0007669"/>
    <property type="project" value="TreeGrafter"/>
</dbReference>
<dbReference type="InterPro" id="IPR016024">
    <property type="entry name" value="ARM-type_fold"/>
</dbReference>
<feature type="region of interest" description="Disordered" evidence="1">
    <location>
        <begin position="517"/>
        <end position="541"/>
    </location>
</feature>
<feature type="compositionally biased region" description="Low complexity" evidence="1">
    <location>
        <begin position="2699"/>
        <end position="2709"/>
    </location>
</feature>
<dbReference type="PANTHER" id="PTHR24006">
    <property type="entry name" value="UBIQUITIN CARBOXYL-TERMINAL HYDROLASE"/>
    <property type="match status" value="1"/>
</dbReference>
<protein>
    <recommendedName>
        <fullName evidence="3">USP domain-containing protein</fullName>
    </recommendedName>
</protein>
<proteinExistence type="predicted"/>
<dbReference type="Proteomes" id="UP001209878">
    <property type="component" value="Unassembled WGS sequence"/>
</dbReference>
<dbReference type="Gene3D" id="3.90.70.10">
    <property type="entry name" value="Cysteine proteinases"/>
    <property type="match status" value="2"/>
</dbReference>
<keyword evidence="5" id="KW-1185">Reference proteome</keyword>
<organism evidence="4 5">
    <name type="scientific">Ridgeia piscesae</name>
    <name type="common">Tubeworm</name>
    <dbReference type="NCBI Taxonomy" id="27915"/>
    <lineage>
        <taxon>Eukaryota</taxon>
        <taxon>Metazoa</taxon>
        <taxon>Spiralia</taxon>
        <taxon>Lophotrochozoa</taxon>
        <taxon>Annelida</taxon>
        <taxon>Polychaeta</taxon>
        <taxon>Sedentaria</taxon>
        <taxon>Canalipalpata</taxon>
        <taxon>Sabellida</taxon>
        <taxon>Siboglinidae</taxon>
        <taxon>Ridgeia</taxon>
    </lineage>
</organism>
<dbReference type="Pfam" id="PF12030">
    <property type="entry name" value="DUF3517"/>
    <property type="match status" value="1"/>
</dbReference>
<evidence type="ECO:0000256" key="1">
    <source>
        <dbReference type="SAM" id="MobiDB-lite"/>
    </source>
</evidence>
<dbReference type="InterPro" id="IPR038765">
    <property type="entry name" value="Papain-like_cys_pep_sf"/>
</dbReference>
<dbReference type="InterPro" id="IPR050164">
    <property type="entry name" value="Peptidase_C19"/>
</dbReference>
<sequence length="2744" mass="312783">MPQLKPEAMTVIGMSLFTQLCSLARVVNASLDKPLTEEQVFGVDQLWGIALRARDTNVYLRAIHYLNNHYINYGSGALEKEEEFVQRCMDSLTEDAESSLQVIQRGLILLTNHLESFRKRYAFHLRMWQLDGAGISSHQKSQQDKQSVSIRVILQPGGTSEKTTVEMNSTDLVAELRAEVTRWWQNVQKEQQRRQQLQQQHLAAAAAADAASGGGQRSSILTPILGAMLGDGPIRMITLGQELTVDMDEKTLAEMQFKELQLVFVSLGASRQLRKHDGTTPASYLPQPDRNKIPMMLLLGDPHFGQLFNLLQQLSSFQPVKKSADLQQEYGLKSKATVLSRNVWDILMLLPTNPHIATQFHDLKSDVSDATNPHIATQFHDLKSDVSDATNPHIATQFQDLKSDVSDATNPHIATQFHDLKSDVSDATNPHIATQFQDLKSDVSDATNPHIATQFHDLKSDVSDATNPHIATQFHDLKSDDTDEVKWDNLLDRYNAHKLMYSLQVVESLSRPLRRRRRSVLSSRPMSMSTQMSIDSDVSPDEQEQPEQIWSKRFITKQGLKHLFSVFLCGSLQTKDEGHWNEWQQECLAYLLRLVSQFAVIQSDMEMGQDDVFDAQESPRKKMKKVKASEKTVIPRLNQAMLSMIKVDSVVKILMTILYDAAMPSVHYKQWPTTSWGRVEVVHYAFSFLVSWAYSCEDVQPALCNSDKFAAWLKRLTLQAPEPPVRQEACQGLYKLCLGRASDGETGYSFLLPILASLLVSFQDAQSLKPAKRVGPCQEEKEPYGPGCRDYFWLLCRLVENITPEDATNSWQQEGSLVDLNALASLLAECICNRDYIERRDSPEDDGLIGMITLLTAVIKHNPPFKSSPDGCSFMVKMFWCLFALPSPKQRHYPKCKSQLSRSATYDLLVEMVKNSLNNYKVLHELVLKQHNKDSHASYTWDNWPHEEERSKCGYVGLTNLGATCYMATCMQHLYMIPQARRSVLEAKCAKGNKNEGTLLELQKMFAYLLESERKAYNPRSFCKVYTMNHQPLNTGEQKDMTEFFQDLISKLEDMGIELDCPHVSRNKEEFYTVRCQVADLKNLYESLDEVTVKDMLEGDNMYKMTLLCVVQESLDEVTVKDMLEGDNMYTCSKCQKKVRAEKRACFKRLPKILCFNTMRYTFNMVTMTKEKINTHFSFPLRFDMAPYMEKNLIRKDRLQDDGEMSDSGSEMEEETNYELIGVTVHTGTADGGHYYSFIRDRLSQNELGQDKWYLFNDAEVKTFDPCQIAAECFGGVMTSKTYDSVTDKFMDFSFEKTNSAYMLFYERMSPERHSTCDMEQTAGSGDEQTAVVKTKDECSVSHTFNVELSKELADWIWEDNMHFLQDKNIFEHTYFGFMWQMCGYIPTTLKKNNPEETVSLMAAQLSTSFVLETLIHAKEKPTMLQWIELLTKQFNSCHSACEWFLNTMAEDDWWPQQILIKCPNQMVRQAGDVSHLHLVRLDRQVTSHTDTLSTFTGRQVTSHTDTLSTFTGRQVTSHTDTVSVLTGRQVTTHTDTLSVLTGRSGSDQVVLCTDVPETMIHVINQLKTTHSKWYLYPLSESDDLDDEVIDVATMGNKSCVTRFIKKMLAIIDHGSKPHCKYLTEYFAFLHEFAKMGSNESQFLLRINAISVMVAFFMSHKAQENYVEIVSDDDDDDDDDIMLTDEKYRPQSLEKMIALIAMLVEKSRGVDKQLHVSQKDYHSIVGGKASATPTLLSVSTCFGCFGFPFLYNQIRDCINIRQTCNLIFSLCRWNERLAVVIVQMIFGAISRLGAESQPFFKLLSMLVEFIGGPPGMPSFTRYVLQKFWEAADYCPQQCLEWLAIQVTKNKFAHAWTLQNLDAWVEPFLLAHNNVRVRNSAAYLLIALVPSSTFRQAFRTTRSILSPHKDLVPMGADAVSVLHEIYSHLLRLLARARQYVDASTHGTTKLVPYFAVMNYCLLSRTEKQMFSAYFLDLWQLFQPKLSEPPVSMHHNKQALLVFWHQVCVDCPDIVKLIVSNAHVTKNIAFNYILADHEDQDVVLFNRAMLPAYYGILRMCCQQSRTFTRQLAQHQNMQWAFKNITPYPAQYTAAVDELFKMMRLMIVRYPDMSTEEWKAVAHFKRSNIQLYLQNLDARTSWQTLVTALKILVENTDDKLLVLQQRGLPMLHEAFSTLHVMHHEATACHVTGDIIDLLSLMTQVLKVAHQYVNAKKCAEVKPHLTAWKERVEFTQKLLTLLNSFTPPEVRRHTFDVLREMVLTFQNECLQTIVPVLVQAHRTFQDNNLPSSMGPYFPKRGQTVLPHKTNIRPSRPQFQMFLHSNQLEASKGVDEAYDQALSDFFFQYHHFVDLLVRVAVNQQSVSKQVVNLSAMVAYEGVPLHAPYFAKLWYEIYQSDQVDKDCVTMLCNCSSFIDYVDAVLLDERQSLNNQHIYQFFCNYFPKVYQQVLNEQCQSLMESLVSSIAADRSAMENVTSNGDVNKLMYRVNGDLRALLLIFSVQQPQQLPPLLLDSLRYIQHFCRPFQQERAARGRSREPSQEATEDAVTPAKTETADNDTVELPAKRRKTISGNSTDDATTTETPNSPAADSSHDQCLPTAPSGGDNSMSDDVPRETTPSSSPKRTQDESESCPRASTSQDTRGESPQPSTSRDFPPSPHKKWRERSPSPFAGCLTEDGAKSTEESKTRHTDGSDSDSEDVDTTSASTATKSSDVGRRERSVPKQKPTMLDMVIKNTELIFNMLKKRV</sequence>
<feature type="region of interest" description="Disordered" evidence="1">
    <location>
        <begin position="2526"/>
        <end position="2725"/>
    </location>
</feature>
<feature type="domain" description="USP" evidence="3">
    <location>
        <begin position="956"/>
        <end position="1309"/>
    </location>
</feature>
<dbReference type="GO" id="GO:0004843">
    <property type="term" value="F:cysteine-type deubiquitinase activity"/>
    <property type="evidence" value="ECO:0007669"/>
    <property type="project" value="InterPro"/>
</dbReference>
<dbReference type="GO" id="GO:0005634">
    <property type="term" value="C:nucleus"/>
    <property type="evidence" value="ECO:0007669"/>
    <property type="project" value="TreeGrafter"/>
</dbReference>
<dbReference type="PROSITE" id="PS50235">
    <property type="entry name" value="USP_3"/>
    <property type="match status" value="1"/>
</dbReference>
<feature type="compositionally biased region" description="Polar residues" evidence="1">
    <location>
        <begin position="2567"/>
        <end position="2586"/>
    </location>
</feature>
<dbReference type="PROSITE" id="PS00973">
    <property type="entry name" value="USP_2"/>
    <property type="match status" value="1"/>
</dbReference>
<dbReference type="SUPFAM" id="SSF48371">
    <property type="entry name" value="ARM repeat"/>
    <property type="match status" value="2"/>
</dbReference>
<feature type="compositionally biased region" description="Low complexity" evidence="1">
    <location>
        <begin position="520"/>
        <end position="529"/>
    </location>
</feature>
<feature type="compositionally biased region" description="Polar residues" evidence="1">
    <location>
        <begin position="2631"/>
        <end position="2649"/>
    </location>
</feature>
<dbReference type="CDD" id="cd02659">
    <property type="entry name" value="peptidase_C19C"/>
    <property type="match status" value="1"/>
</dbReference>
<keyword evidence="2" id="KW-0732">Signal</keyword>
<gene>
    <name evidence="4" type="ORF">NP493_655g02037</name>
</gene>
<feature type="signal peptide" evidence="2">
    <location>
        <begin position="1"/>
        <end position="29"/>
    </location>
</feature>
<feature type="compositionally biased region" description="Basic and acidic residues" evidence="1">
    <location>
        <begin position="2674"/>
        <end position="2689"/>
    </location>
</feature>
<evidence type="ECO:0000313" key="4">
    <source>
        <dbReference type="EMBL" id="KAK2176575.1"/>
    </source>
</evidence>
<evidence type="ECO:0000256" key="2">
    <source>
        <dbReference type="SAM" id="SignalP"/>
    </source>
</evidence>
<evidence type="ECO:0000313" key="5">
    <source>
        <dbReference type="Proteomes" id="UP001209878"/>
    </source>
</evidence>
<dbReference type="InterPro" id="IPR001394">
    <property type="entry name" value="Peptidase_C19_UCH"/>
</dbReference>
<dbReference type="InterPro" id="IPR028889">
    <property type="entry name" value="USP"/>
</dbReference>
<feature type="compositionally biased region" description="Basic and acidic residues" evidence="1">
    <location>
        <begin position="2526"/>
        <end position="2536"/>
    </location>
</feature>
<dbReference type="GO" id="GO:0016579">
    <property type="term" value="P:protein deubiquitination"/>
    <property type="evidence" value="ECO:0007669"/>
    <property type="project" value="InterPro"/>
</dbReference>
<accession>A0AAD9NNI7</accession>
<reference evidence="4" key="1">
    <citation type="journal article" date="2023" name="Mol. Biol. Evol.">
        <title>Third-Generation Sequencing Reveals the Adaptive Role of the Epigenome in Three Deep-Sea Polychaetes.</title>
        <authorList>
            <person name="Perez M."/>
            <person name="Aroh O."/>
            <person name="Sun Y."/>
            <person name="Lan Y."/>
            <person name="Juniper S.K."/>
            <person name="Young C.R."/>
            <person name="Angers B."/>
            <person name="Qian P.Y."/>
        </authorList>
    </citation>
    <scope>NUCLEOTIDE SEQUENCE</scope>
    <source>
        <strain evidence="4">R07B-5</strain>
    </source>
</reference>
<dbReference type="Pfam" id="PF00443">
    <property type="entry name" value="UCH"/>
    <property type="match status" value="1"/>
</dbReference>
<name>A0AAD9NNI7_RIDPI</name>
<dbReference type="SUPFAM" id="SSF54001">
    <property type="entry name" value="Cysteine proteinases"/>
    <property type="match status" value="1"/>
</dbReference>
<feature type="chain" id="PRO_5042042811" description="USP domain-containing protein" evidence="2">
    <location>
        <begin position="30"/>
        <end position="2744"/>
    </location>
</feature>
<evidence type="ECO:0000259" key="3">
    <source>
        <dbReference type="PROSITE" id="PS50235"/>
    </source>
</evidence>
<dbReference type="EMBL" id="JAODUO010000654">
    <property type="protein sequence ID" value="KAK2176575.1"/>
    <property type="molecule type" value="Genomic_DNA"/>
</dbReference>
<comment type="caution">
    <text evidence="4">The sequence shown here is derived from an EMBL/GenBank/DDBJ whole genome shotgun (WGS) entry which is preliminary data.</text>
</comment>
<dbReference type="InterPro" id="IPR021905">
    <property type="entry name" value="DUF3517"/>
</dbReference>
<dbReference type="InterPro" id="IPR018200">
    <property type="entry name" value="USP_CS"/>
</dbReference>